<evidence type="ECO:0008006" key="4">
    <source>
        <dbReference type="Google" id="ProtNLM"/>
    </source>
</evidence>
<evidence type="ECO:0000256" key="1">
    <source>
        <dbReference type="SAM" id="SignalP"/>
    </source>
</evidence>
<feature type="chain" id="PRO_5047241119" description="Secreted protein" evidence="1">
    <location>
        <begin position="25"/>
        <end position="93"/>
    </location>
</feature>
<keyword evidence="3" id="KW-1185">Reference proteome</keyword>
<dbReference type="EMBL" id="BAAAOA010000032">
    <property type="protein sequence ID" value="GAA1766426.1"/>
    <property type="molecule type" value="Genomic_DNA"/>
</dbReference>
<protein>
    <recommendedName>
        <fullName evidence="4">Secreted protein</fullName>
    </recommendedName>
</protein>
<dbReference type="Proteomes" id="UP001501204">
    <property type="component" value="Unassembled WGS sequence"/>
</dbReference>
<dbReference type="RefSeq" id="WP_344123206.1">
    <property type="nucleotide sequence ID" value="NZ_BAAAOA010000032.1"/>
</dbReference>
<keyword evidence="1" id="KW-0732">Signal</keyword>
<gene>
    <name evidence="2" type="ORF">GCM10009767_26190</name>
</gene>
<reference evidence="2 3" key="1">
    <citation type="journal article" date="2019" name="Int. J. Syst. Evol. Microbiol.">
        <title>The Global Catalogue of Microorganisms (GCM) 10K type strain sequencing project: providing services to taxonomists for standard genome sequencing and annotation.</title>
        <authorList>
            <consortium name="The Broad Institute Genomics Platform"/>
            <consortium name="The Broad Institute Genome Sequencing Center for Infectious Disease"/>
            <person name="Wu L."/>
            <person name="Ma J."/>
        </authorList>
    </citation>
    <scope>NUCLEOTIDE SEQUENCE [LARGE SCALE GENOMIC DNA]</scope>
    <source>
        <strain evidence="2 3">JCM 14735</strain>
    </source>
</reference>
<accession>A0ABN2KV54</accession>
<sequence length="93" mass="9534">MDARKRALTGAVAGALLWSGAALAPAAAAGGVDLVLGTRQVLDEATVSQVTEGAARLCGGTASSYVKRARKAARTGSIVVLCTRRDGQQVYFR</sequence>
<organism evidence="2 3">
    <name type="scientific">Kocuria aegyptia</name>
    <dbReference type="NCBI Taxonomy" id="330943"/>
    <lineage>
        <taxon>Bacteria</taxon>
        <taxon>Bacillati</taxon>
        <taxon>Actinomycetota</taxon>
        <taxon>Actinomycetes</taxon>
        <taxon>Micrococcales</taxon>
        <taxon>Micrococcaceae</taxon>
        <taxon>Kocuria</taxon>
    </lineage>
</organism>
<evidence type="ECO:0000313" key="3">
    <source>
        <dbReference type="Proteomes" id="UP001501204"/>
    </source>
</evidence>
<evidence type="ECO:0000313" key="2">
    <source>
        <dbReference type="EMBL" id="GAA1766426.1"/>
    </source>
</evidence>
<feature type="signal peptide" evidence="1">
    <location>
        <begin position="1"/>
        <end position="24"/>
    </location>
</feature>
<comment type="caution">
    <text evidence="2">The sequence shown here is derived from an EMBL/GenBank/DDBJ whole genome shotgun (WGS) entry which is preliminary data.</text>
</comment>
<name>A0ABN2KV54_9MICC</name>
<proteinExistence type="predicted"/>